<organism evidence="1 2">
    <name type="scientific">Haloferax marisrubri</name>
    <dbReference type="NCBI Taxonomy" id="1544719"/>
    <lineage>
        <taxon>Archaea</taxon>
        <taxon>Methanobacteriati</taxon>
        <taxon>Methanobacteriota</taxon>
        <taxon>Stenosarchaea group</taxon>
        <taxon>Halobacteria</taxon>
        <taxon>Halobacteriales</taxon>
        <taxon>Haloferacaceae</taxon>
        <taxon>Haloferax</taxon>
    </lineage>
</organism>
<proteinExistence type="predicted"/>
<keyword evidence="2" id="KW-1185">Reference proteome</keyword>
<reference evidence="1" key="1">
    <citation type="submission" date="2017-08" db="EMBL/GenBank/DDBJ databases">
        <title>Haloferax marisrubri sp. nov., isolated from the Discovery deep brine-seawater interface in the Red Sea.</title>
        <authorList>
            <person name="Zhang G."/>
            <person name="Stingl U."/>
        </authorList>
    </citation>
    <scope>NUCLEOTIDE SEQUENCE [LARGE SCALE GENOMIC DNA]</scope>
    <source>
        <strain evidence="1">SB3</strain>
    </source>
</reference>
<gene>
    <name evidence="1" type="ORF">AUR65_001425</name>
</gene>
<dbReference type="AlphaFoldDB" id="A0A2P4NVU5"/>
<dbReference type="Proteomes" id="UP000053621">
    <property type="component" value="Unassembled WGS sequence"/>
</dbReference>
<accession>A0A2P4NVU5</accession>
<sequence length="85" mass="9392">MLDTLSYVPINLVERHTAVAVSAESIIQPVEDIVSAPHIDIRVSERPNGDSATADLRVELGTPAVDISESRARWHHRLDLARIDI</sequence>
<evidence type="ECO:0000313" key="1">
    <source>
        <dbReference type="EMBL" id="POG57250.1"/>
    </source>
</evidence>
<name>A0A2P4NVU5_9EURY</name>
<evidence type="ECO:0000313" key="2">
    <source>
        <dbReference type="Proteomes" id="UP000053621"/>
    </source>
</evidence>
<comment type="caution">
    <text evidence="1">The sequence shown here is derived from an EMBL/GenBank/DDBJ whole genome shotgun (WGS) entry which is preliminary data.</text>
</comment>
<dbReference type="EMBL" id="LOPW02000002">
    <property type="protein sequence ID" value="POG57250.1"/>
    <property type="molecule type" value="Genomic_DNA"/>
</dbReference>
<protein>
    <submittedName>
        <fullName evidence="1">Uncharacterized protein</fullName>
    </submittedName>
</protein>